<gene>
    <name evidence="2" type="ORF">GCM10023081_40790</name>
</gene>
<dbReference type="Pfam" id="PF02900">
    <property type="entry name" value="LigB"/>
    <property type="match status" value="1"/>
</dbReference>
<evidence type="ECO:0000259" key="1">
    <source>
        <dbReference type="Pfam" id="PF02900"/>
    </source>
</evidence>
<dbReference type="InterPro" id="IPR034938">
    <property type="entry name" value="3MGA_Dioxygenase"/>
</dbReference>
<dbReference type="CDD" id="cd07366">
    <property type="entry name" value="3MGA_Dioxygenase"/>
    <property type="match status" value="1"/>
</dbReference>
<organism evidence="2 3">
    <name type="scientific">Arthrobacter ginkgonis</name>
    <dbReference type="NCBI Taxonomy" id="1630594"/>
    <lineage>
        <taxon>Bacteria</taxon>
        <taxon>Bacillati</taxon>
        <taxon>Actinomycetota</taxon>
        <taxon>Actinomycetes</taxon>
        <taxon>Micrococcales</taxon>
        <taxon>Micrococcaceae</taxon>
        <taxon>Arthrobacter</taxon>
    </lineage>
</organism>
<name>A0ABP7D5M4_9MICC</name>
<keyword evidence="3" id="KW-1185">Reference proteome</keyword>
<evidence type="ECO:0000313" key="2">
    <source>
        <dbReference type="EMBL" id="GAA3699801.1"/>
    </source>
</evidence>
<dbReference type="Gene3D" id="3.40.830.10">
    <property type="entry name" value="LigB-like"/>
    <property type="match status" value="1"/>
</dbReference>
<dbReference type="EMBL" id="BAABEO010000026">
    <property type="protein sequence ID" value="GAA3699801.1"/>
    <property type="molecule type" value="Genomic_DNA"/>
</dbReference>
<dbReference type="InterPro" id="IPR004183">
    <property type="entry name" value="Xdiol_dOase_suB"/>
</dbReference>
<dbReference type="RefSeq" id="WP_345153761.1">
    <property type="nucleotide sequence ID" value="NZ_BAABEO010000026.1"/>
</dbReference>
<dbReference type="SUPFAM" id="SSF53213">
    <property type="entry name" value="LigB-like"/>
    <property type="match status" value="1"/>
</dbReference>
<comment type="caution">
    <text evidence="2">The sequence shown here is derived from an EMBL/GenBank/DDBJ whole genome shotgun (WGS) entry which is preliminary data.</text>
</comment>
<protein>
    <recommendedName>
        <fullName evidence="1">Extradiol ring-cleavage dioxygenase class III enzyme subunit B domain-containing protein</fullName>
    </recommendedName>
</protein>
<proteinExistence type="predicted"/>
<reference evidence="3" key="1">
    <citation type="journal article" date="2019" name="Int. J. Syst. Evol. Microbiol.">
        <title>The Global Catalogue of Microorganisms (GCM) 10K type strain sequencing project: providing services to taxonomists for standard genome sequencing and annotation.</title>
        <authorList>
            <consortium name="The Broad Institute Genomics Platform"/>
            <consortium name="The Broad Institute Genome Sequencing Center for Infectious Disease"/>
            <person name="Wu L."/>
            <person name="Ma J."/>
        </authorList>
    </citation>
    <scope>NUCLEOTIDE SEQUENCE [LARGE SCALE GENOMIC DNA]</scope>
    <source>
        <strain evidence="3">JCM 30742</strain>
    </source>
</reference>
<accession>A0ABP7D5M4</accession>
<evidence type="ECO:0000313" key="3">
    <source>
        <dbReference type="Proteomes" id="UP001500752"/>
    </source>
</evidence>
<sequence length="338" mass="37662">MTEIVAGIGTSHGPQLKAAPPVAWETRGVADRKSKKLKFRGGTYSYEELRELREDFSQEITHEVMQRRWDSCQGSMDELSTFIKEQDVDVLVIVSSDHKETFGDECLAPFAIYWGDSVLHVPYTQEQLDEMAPGLAEAATGDVPGHTIERPTHRALGRHLIQSVQEDGFDVSASEELPAGRYENYTIPHGFGFIYQRFMGEDSTVPMVPVFINTFWEPNPPTAKRCHDFGRALARAIESFPGDLRVGVVASGGLSHFVIDEKLDEEFCEAMRNRDSEYLRTVPASEMMSGASELRNWIAVAGIADETGLAVTKLDYVPAYRTEAGTGNAMGFVTWERD</sequence>
<feature type="domain" description="Extradiol ring-cleavage dioxygenase class III enzyme subunit B" evidence="1">
    <location>
        <begin position="69"/>
        <end position="277"/>
    </location>
</feature>
<dbReference type="Proteomes" id="UP001500752">
    <property type="component" value="Unassembled WGS sequence"/>
</dbReference>